<organism evidence="2 3">
    <name type="scientific">Lactobacillus crispatus</name>
    <dbReference type="NCBI Taxonomy" id="47770"/>
    <lineage>
        <taxon>Bacteria</taxon>
        <taxon>Bacillati</taxon>
        <taxon>Bacillota</taxon>
        <taxon>Bacilli</taxon>
        <taxon>Lactobacillales</taxon>
        <taxon>Lactobacillaceae</taxon>
        <taxon>Lactobacillus</taxon>
    </lineage>
</organism>
<dbReference type="InterPro" id="IPR001199">
    <property type="entry name" value="Cyt_B5-like_heme/steroid-bd"/>
</dbReference>
<evidence type="ECO:0000313" key="2">
    <source>
        <dbReference type="EMBL" id="QHQ67207.1"/>
    </source>
</evidence>
<dbReference type="SMART" id="SM01117">
    <property type="entry name" value="Cyt-b5"/>
    <property type="match status" value="1"/>
</dbReference>
<accession>A0AB37DDF7</accession>
<protein>
    <submittedName>
        <fullName evidence="2">Steroid-binding protein</fullName>
    </submittedName>
</protein>
<dbReference type="RefSeq" id="WP_065991053.1">
    <property type="nucleotide sequence ID" value="NZ_CBCRTX010000022.1"/>
</dbReference>
<name>A0AB37DDF7_9LACO</name>
<reference evidence="2 3" key="1">
    <citation type="submission" date="2019-12" db="EMBL/GenBank/DDBJ databases">
        <title>Complete Genome Sequences of Lactobacillus strains, C25 and P38, Isolated from Chicken Cecum.</title>
        <authorList>
            <person name="Hassan H.M."/>
            <person name="Mendoza M."/>
            <person name="Rezvani M."/>
            <person name="Koci M.D."/>
            <person name="Dickey A.N."/>
            <person name="Scholl E.H."/>
        </authorList>
    </citation>
    <scope>NUCLEOTIDE SEQUENCE [LARGE SCALE GENOMIC DNA]</scope>
    <source>
        <strain evidence="2 3">C25</strain>
    </source>
</reference>
<dbReference type="AlphaFoldDB" id="A0AB37DDF7"/>
<evidence type="ECO:0000313" key="3">
    <source>
        <dbReference type="Proteomes" id="UP000464915"/>
    </source>
</evidence>
<dbReference type="InterPro" id="IPR036400">
    <property type="entry name" value="Cyt_B5-like_heme/steroid_sf"/>
</dbReference>
<dbReference type="SUPFAM" id="SSF55856">
    <property type="entry name" value="Cytochrome b5-like heme/steroid binding domain"/>
    <property type="match status" value="1"/>
</dbReference>
<dbReference type="Gene3D" id="3.10.120.10">
    <property type="entry name" value="Cytochrome b5-like heme/steroid binding domain"/>
    <property type="match status" value="1"/>
</dbReference>
<evidence type="ECO:0000259" key="1">
    <source>
        <dbReference type="SMART" id="SM01117"/>
    </source>
</evidence>
<gene>
    <name evidence="2" type="ORF">GSR61_00485</name>
</gene>
<sequence length="75" mass="8392">MRKFTKETLSNYNGKNGRPAYIAFNGTVYDVTNNTHWLNGENNGIHAGCDVSLDLAQSPVLELAYINQVGIYNER</sequence>
<feature type="domain" description="Cytochrome b5 heme-binding" evidence="1">
    <location>
        <begin position="4"/>
        <end position="73"/>
    </location>
</feature>
<dbReference type="EMBL" id="CP047142">
    <property type="protein sequence ID" value="QHQ67207.1"/>
    <property type="molecule type" value="Genomic_DNA"/>
</dbReference>
<proteinExistence type="predicted"/>
<dbReference type="Proteomes" id="UP000464915">
    <property type="component" value="Chromosome"/>
</dbReference>